<dbReference type="EMBL" id="UINC01103973">
    <property type="protein sequence ID" value="SVC66789.1"/>
    <property type="molecule type" value="Genomic_DNA"/>
</dbReference>
<reference evidence="1" key="1">
    <citation type="submission" date="2018-05" db="EMBL/GenBank/DDBJ databases">
        <authorList>
            <person name="Lanie J.A."/>
            <person name="Ng W.-L."/>
            <person name="Kazmierczak K.M."/>
            <person name="Andrzejewski T.M."/>
            <person name="Davidsen T.M."/>
            <person name="Wayne K.J."/>
            <person name="Tettelin H."/>
            <person name="Glass J.I."/>
            <person name="Rusch D."/>
            <person name="Podicherti R."/>
            <person name="Tsui H.-C.T."/>
            <person name="Winkler M.E."/>
        </authorList>
    </citation>
    <scope>NUCLEOTIDE SEQUENCE</scope>
</reference>
<proteinExistence type="predicted"/>
<dbReference type="AlphaFoldDB" id="A0A382P079"/>
<feature type="non-terminal residue" evidence="1">
    <location>
        <position position="49"/>
    </location>
</feature>
<evidence type="ECO:0000313" key="1">
    <source>
        <dbReference type="EMBL" id="SVC66789.1"/>
    </source>
</evidence>
<feature type="non-terminal residue" evidence="1">
    <location>
        <position position="1"/>
    </location>
</feature>
<protein>
    <submittedName>
        <fullName evidence="1">Uncharacterized protein</fullName>
    </submittedName>
</protein>
<name>A0A382P079_9ZZZZ</name>
<accession>A0A382P079</accession>
<gene>
    <name evidence="1" type="ORF">METZ01_LOCUS319643</name>
</gene>
<organism evidence="1">
    <name type="scientific">marine metagenome</name>
    <dbReference type="NCBI Taxonomy" id="408172"/>
    <lineage>
        <taxon>unclassified sequences</taxon>
        <taxon>metagenomes</taxon>
        <taxon>ecological metagenomes</taxon>
    </lineage>
</organism>
<sequence>VVLGSLVSIVGVINLAQYIWEINTGLDELFIGHYIQVKTSHPGRMASNI</sequence>